<reference evidence="3 4" key="1">
    <citation type="submission" date="2018-08" db="EMBL/GenBank/DDBJ databases">
        <title>Henriciella mobilis sp. nov., isolated from seawater.</title>
        <authorList>
            <person name="Cheng H."/>
            <person name="Wu Y.-H."/>
            <person name="Xu X.-W."/>
            <person name="Guo L.-L."/>
        </authorList>
    </citation>
    <scope>NUCLEOTIDE SEQUENCE [LARGE SCALE GENOMIC DNA]</scope>
    <source>
        <strain evidence="3 4">CCUG66934</strain>
    </source>
</reference>
<gene>
    <name evidence="3" type="ORF">D1224_06465</name>
</gene>
<organism evidence="3 4">
    <name type="scientific">Henriciella barbarensis</name>
    <dbReference type="NCBI Taxonomy" id="86342"/>
    <lineage>
        <taxon>Bacteria</taxon>
        <taxon>Pseudomonadati</taxon>
        <taxon>Pseudomonadota</taxon>
        <taxon>Alphaproteobacteria</taxon>
        <taxon>Hyphomonadales</taxon>
        <taxon>Hyphomonadaceae</taxon>
        <taxon>Henriciella</taxon>
    </lineage>
</organism>
<dbReference type="RefSeq" id="WP_119379080.1">
    <property type="nucleotide sequence ID" value="NZ_QWGB01000005.1"/>
</dbReference>
<protein>
    <submittedName>
        <fullName evidence="3">Glycosyltransferase</fullName>
    </submittedName>
</protein>
<keyword evidence="1" id="KW-1133">Transmembrane helix</keyword>
<keyword evidence="3" id="KW-0808">Transferase</keyword>
<dbReference type="AlphaFoldDB" id="A0A399QZB1"/>
<dbReference type="GO" id="GO:0016740">
    <property type="term" value="F:transferase activity"/>
    <property type="evidence" value="ECO:0007669"/>
    <property type="project" value="UniProtKB-KW"/>
</dbReference>
<dbReference type="CDD" id="cd04179">
    <property type="entry name" value="DPM_DPG-synthase_like"/>
    <property type="match status" value="1"/>
</dbReference>
<name>A0A399QZB1_9PROT</name>
<dbReference type="PANTHER" id="PTHR48090:SF7">
    <property type="entry name" value="RFBJ PROTEIN"/>
    <property type="match status" value="1"/>
</dbReference>
<sequence>MKRAAVETFNPRPAADPAEARIAVTLPCYNEAATIAQVIEDFRSALPGADIYVFDNNSTDATAQIAREAGAIVRTEIRQGKGHVVRRIFADIEADIYVMADGDGTYDASLAPTLVELMKKNHVDMVVGTRANVTKDAGRGGHAFGNRIFNMLFNRLFGRQFSDIFSGYRVFSRRFVKSFPAVSGGFEIETEMSVHSCQIGIPTLERPTPYGVRPEDSTSKLKTFRDGFRILGMFMVLAKETRPAAFFGAIGLALTLAALCLAAPLALTYLQTGLVPRFPTAVLSMGLVIVATVTAVCGLILDSLARARVEAKRSVFLSYPAPEWKS</sequence>
<dbReference type="Pfam" id="PF00535">
    <property type="entry name" value="Glycos_transf_2"/>
    <property type="match status" value="1"/>
</dbReference>
<evidence type="ECO:0000313" key="4">
    <source>
        <dbReference type="Proteomes" id="UP000265431"/>
    </source>
</evidence>
<keyword evidence="1" id="KW-0812">Transmembrane</keyword>
<evidence type="ECO:0000259" key="2">
    <source>
        <dbReference type="Pfam" id="PF00535"/>
    </source>
</evidence>
<dbReference type="Gene3D" id="3.90.550.10">
    <property type="entry name" value="Spore Coat Polysaccharide Biosynthesis Protein SpsA, Chain A"/>
    <property type="match status" value="1"/>
</dbReference>
<dbReference type="InterPro" id="IPR001173">
    <property type="entry name" value="Glyco_trans_2-like"/>
</dbReference>
<dbReference type="OrthoDB" id="3177103at2"/>
<dbReference type="PANTHER" id="PTHR48090">
    <property type="entry name" value="UNDECAPRENYL-PHOSPHATE 4-DEOXY-4-FORMAMIDO-L-ARABINOSE TRANSFERASE-RELATED"/>
    <property type="match status" value="1"/>
</dbReference>
<keyword evidence="4" id="KW-1185">Reference proteome</keyword>
<evidence type="ECO:0000256" key="1">
    <source>
        <dbReference type="SAM" id="Phobius"/>
    </source>
</evidence>
<dbReference type="Proteomes" id="UP000265431">
    <property type="component" value="Unassembled WGS sequence"/>
</dbReference>
<dbReference type="SUPFAM" id="SSF53448">
    <property type="entry name" value="Nucleotide-diphospho-sugar transferases"/>
    <property type="match status" value="1"/>
</dbReference>
<keyword evidence="1" id="KW-0472">Membrane</keyword>
<feature type="domain" description="Glycosyltransferase 2-like" evidence="2">
    <location>
        <begin position="24"/>
        <end position="177"/>
    </location>
</feature>
<dbReference type="InterPro" id="IPR050256">
    <property type="entry name" value="Glycosyltransferase_2"/>
</dbReference>
<dbReference type="InterPro" id="IPR029044">
    <property type="entry name" value="Nucleotide-diphossugar_trans"/>
</dbReference>
<dbReference type="EMBL" id="QWGB01000005">
    <property type="protein sequence ID" value="RIJ23891.1"/>
    <property type="molecule type" value="Genomic_DNA"/>
</dbReference>
<evidence type="ECO:0000313" key="3">
    <source>
        <dbReference type="EMBL" id="RIJ23891.1"/>
    </source>
</evidence>
<feature type="transmembrane region" description="Helical" evidence="1">
    <location>
        <begin position="244"/>
        <end position="270"/>
    </location>
</feature>
<comment type="caution">
    <text evidence="3">The sequence shown here is derived from an EMBL/GenBank/DDBJ whole genome shotgun (WGS) entry which is preliminary data.</text>
</comment>
<feature type="transmembrane region" description="Helical" evidence="1">
    <location>
        <begin position="282"/>
        <end position="304"/>
    </location>
</feature>
<proteinExistence type="predicted"/>
<accession>A0A399QZB1</accession>